<dbReference type="PROSITE" id="PS51257">
    <property type="entry name" value="PROKAR_LIPOPROTEIN"/>
    <property type="match status" value="1"/>
</dbReference>
<dbReference type="Proteomes" id="UP000886814">
    <property type="component" value="Unassembled WGS sequence"/>
</dbReference>
<evidence type="ECO:0000313" key="3">
    <source>
        <dbReference type="Proteomes" id="UP000886814"/>
    </source>
</evidence>
<organism evidence="2 3">
    <name type="scientific">Candidatus Blautia stercorigallinarum</name>
    <dbReference type="NCBI Taxonomy" id="2838501"/>
    <lineage>
        <taxon>Bacteria</taxon>
        <taxon>Bacillati</taxon>
        <taxon>Bacillota</taxon>
        <taxon>Clostridia</taxon>
        <taxon>Lachnospirales</taxon>
        <taxon>Lachnospiraceae</taxon>
        <taxon>Blautia</taxon>
    </lineage>
</organism>
<evidence type="ECO:0000313" key="2">
    <source>
        <dbReference type="EMBL" id="HIV37811.1"/>
    </source>
</evidence>
<reference evidence="2" key="2">
    <citation type="submission" date="2021-04" db="EMBL/GenBank/DDBJ databases">
        <authorList>
            <person name="Gilroy R."/>
        </authorList>
    </citation>
    <scope>NUCLEOTIDE SEQUENCE</scope>
    <source>
        <strain evidence="2">CHK195-9823</strain>
    </source>
</reference>
<dbReference type="AlphaFoldDB" id="A0A9D1PB99"/>
<sequence length="399" mass="45816">MKKKIILLTCCLLLAASGCRNQRAEGEEKEQENPKIQEENQEQPEETKTEKEIPPDEELSLQENSETHIEVSDYFQNYQQLVDILGMEHTEGWQLSDTDSYKKDNFYLEWLDDAFSMKNEGTDYISLYDITIGDNITDADTAMKENGWSTYYTNENTSAYLTTINDRAFMASFDANEEGKVTFWYLNNWPQGEDIYEVLNGQIYAEESEGSQETPAAVSEWKQAYIDYINNHGQFETSKLVNINNDEIPELYINFGSTASGDVLCSYAGGTIIEQPMYNYGFSYIEGQNLFRDLGGHMDVYYDKIYTIQDGQFVLLYSGDYGAEDNTNVQLDESGMPIYNYYWEGTQVSSQEEYMDLLNQVYNTDQAITPYDGAQYEGGRYVGNGLCDYNEIIEAINNY</sequence>
<feature type="region of interest" description="Disordered" evidence="1">
    <location>
        <begin position="22"/>
        <end position="60"/>
    </location>
</feature>
<proteinExistence type="predicted"/>
<protein>
    <submittedName>
        <fullName evidence="2">Uncharacterized protein</fullName>
    </submittedName>
</protein>
<name>A0A9D1PB99_9FIRM</name>
<feature type="compositionally biased region" description="Basic and acidic residues" evidence="1">
    <location>
        <begin position="22"/>
        <end position="38"/>
    </location>
</feature>
<reference evidence="2" key="1">
    <citation type="journal article" date="2021" name="PeerJ">
        <title>Extensive microbial diversity within the chicken gut microbiome revealed by metagenomics and culture.</title>
        <authorList>
            <person name="Gilroy R."/>
            <person name="Ravi A."/>
            <person name="Getino M."/>
            <person name="Pursley I."/>
            <person name="Horton D.L."/>
            <person name="Alikhan N.F."/>
            <person name="Baker D."/>
            <person name="Gharbi K."/>
            <person name="Hall N."/>
            <person name="Watson M."/>
            <person name="Adriaenssens E.M."/>
            <person name="Foster-Nyarko E."/>
            <person name="Jarju S."/>
            <person name="Secka A."/>
            <person name="Antonio M."/>
            <person name="Oren A."/>
            <person name="Chaudhuri R.R."/>
            <person name="La Ragione R."/>
            <person name="Hildebrand F."/>
            <person name="Pallen M.J."/>
        </authorList>
    </citation>
    <scope>NUCLEOTIDE SEQUENCE</scope>
    <source>
        <strain evidence="2">CHK195-9823</strain>
    </source>
</reference>
<comment type="caution">
    <text evidence="2">The sequence shown here is derived from an EMBL/GenBank/DDBJ whole genome shotgun (WGS) entry which is preliminary data.</text>
</comment>
<evidence type="ECO:0000256" key="1">
    <source>
        <dbReference type="SAM" id="MobiDB-lite"/>
    </source>
</evidence>
<feature type="compositionally biased region" description="Basic and acidic residues" evidence="1">
    <location>
        <begin position="45"/>
        <end position="54"/>
    </location>
</feature>
<gene>
    <name evidence="2" type="ORF">H9747_02235</name>
</gene>
<dbReference type="EMBL" id="DXIQ01000011">
    <property type="protein sequence ID" value="HIV37811.1"/>
    <property type="molecule type" value="Genomic_DNA"/>
</dbReference>
<accession>A0A9D1PB99</accession>